<sequence length="97" mass="10597">VGPAGLCDANKVDATGNCDCGPLLHDQSKEYIHPKTCEVLPLPTAQRKKRESEAETTIESKQPVVAVPAANYNTLLKRKRRGFNKISPNPKNTIKAD</sequence>
<dbReference type="EMBL" id="CAJOBB010018373">
    <property type="protein sequence ID" value="CAF4348267.1"/>
    <property type="molecule type" value="Genomic_DNA"/>
</dbReference>
<name>A0A820KQ78_9BILA</name>
<proteinExistence type="predicted"/>
<evidence type="ECO:0000313" key="1">
    <source>
        <dbReference type="EMBL" id="CAF4348267.1"/>
    </source>
</evidence>
<protein>
    <submittedName>
        <fullName evidence="1">Uncharacterized protein</fullName>
    </submittedName>
</protein>
<dbReference type="AlphaFoldDB" id="A0A820KQ78"/>
<reference evidence="1" key="1">
    <citation type="submission" date="2021-02" db="EMBL/GenBank/DDBJ databases">
        <authorList>
            <person name="Nowell W R."/>
        </authorList>
    </citation>
    <scope>NUCLEOTIDE SEQUENCE</scope>
</reference>
<evidence type="ECO:0000313" key="2">
    <source>
        <dbReference type="Proteomes" id="UP000663868"/>
    </source>
</evidence>
<feature type="non-terminal residue" evidence="1">
    <location>
        <position position="1"/>
    </location>
</feature>
<gene>
    <name evidence="1" type="ORF">KXQ929_LOCUS48113</name>
</gene>
<dbReference type="Proteomes" id="UP000663868">
    <property type="component" value="Unassembled WGS sequence"/>
</dbReference>
<accession>A0A820KQ78</accession>
<organism evidence="1 2">
    <name type="scientific">Adineta steineri</name>
    <dbReference type="NCBI Taxonomy" id="433720"/>
    <lineage>
        <taxon>Eukaryota</taxon>
        <taxon>Metazoa</taxon>
        <taxon>Spiralia</taxon>
        <taxon>Gnathifera</taxon>
        <taxon>Rotifera</taxon>
        <taxon>Eurotatoria</taxon>
        <taxon>Bdelloidea</taxon>
        <taxon>Adinetida</taxon>
        <taxon>Adinetidae</taxon>
        <taxon>Adineta</taxon>
    </lineage>
</organism>
<comment type="caution">
    <text evidence="1">The sequence shown here is derived from an EMBL/GenBank/DDBJ whole genome shotgun (WGS) entry which is preliminary data.</text>
</comment>